<proteinExistence type="inferred from homology"/>
<dbReference type="PROSITE" id="PS00653">
    <property type="entry name" value="GLYCOSYL_HYDROL_F1_2"/>
    <property type="match status" value="1"/>
</dbReference>
<organism evidence="4 5">
    <name type="scientific">Raoultella terrigena</name>
    <name type="common">Klebsiella terrigena</name>
    <dbReference type="NCBI Taxonomy" id="577"/>
    <lineage>
        <taxon>Bacteria</taxon>
        <taxon>Pseudomonadati</taxon>
        <taxon>Pseudomonadota</taxon>
        <taxon>Gammaproteobacteria</taxon>
        <taxon>Enterobacterales</taxon>
        <taxon>Enterobacteriaceae</taxon>
        <taxon>Klebsiella/Raoultella group</taxon>
        <taxon>Raoultella</taxon>
    </lineage>
</organism>
<dbReference type="PANTHER" id="PTHR10353:SF122">
    <property type="entry name" value="6-PHOSPHO-BETA-GLUCOSIDASE ASCB-RELATED"/>
    <property type="match status" value="1"/>
</dbReference>
<feature type="region of interest" description="Disordered" evidence="3">
    <location>
        <begin position="305"/>
        <end position="325"/>
    </location>
</feature>
<dbReference type="GO" id="GO:0008706">
    <property type="term" value="F:6-phospho-beta-glucosidase activity"/>
    <property type="evidence" value="ECO:0007669"/>
    <property type="project" value="UniProtKB-EC"/>
</dbReference>
<evidence type="ECO:0000313" key="5">
    <source>
        <dbReference type="Proteomes" id="UP000339249"/>
    </source>
</evidence>
<sequence>MKKISLPQDFLWGGAVAAHQVEGGWNKGGKGPSICDVLTGGAHGVPREITHQVEPGKYYPNHEAIDFHGRYKEDIKLFAEMGFKCFRTSIAWTRIFPLGDEAQPNEEGLKFYDDMFDELLSTTSNRLSPSPTLKCLCTSCSSTAVGTNRKVVDFFVRFAEVVFERYKHKVKYWMTFNEINNQRNWRAPLFGYCCSGVVYTEHENPEETMYQVLHHQFVASALAVKAARRINPEMQVGCMLAMVALYPFSCKPEDVMFAQESMRERYVFTDVQLRGYYPTYVLNEWERRGFNIGWKRVTSRSCVKAPATTSASATNDQRREGRRRQRRCHFRL</sequence>
<dbReference type="Pfam" id="PF00232">
    <property type="entry name" value="Glyco_hydro_1"/>
    <property type="match status" value="1"/>
</dbReference>
<evidence type="ECO:0000313" key="4">
    <source>
        <dbReference type="EMBL" id="VTN11603.1"/>
    </source>
</evidence>
<dbReference type="EC" id="3.2.1.86" evidence="4"/>
<name>A0A4U9D720_RAOTE</name>
<dbReference type="SUPFAM" id="SSF51445">
    <property type="entry name" value="(Trans)glycosidases"/>
    <property type="match status" value="1"/>
</dbReference>
<dbReference type="Proteomes" id="UP000339249">
    <property type="component" value="Unassembled WGS sequence"/>
</dbReference>
<dbReference type="InterPro" id="IPR033132">
    <property type="entry name" value="GH_1_N_CS"/>
</dbReference>
<dbReference type="GO" id="GO:0016052">
    <property type="term" value="P:carbohydrate catabolic process"/>
    <property type="evidence" value="ECO:0007669"/>
    <property type="project" value="TreeGrafter"/>
</dbReference>
<evidence type="ECO:0000256" key="1">
    <source>
        <dbReference type="ARBA" id="ARBA00023295"/>
    </source>
</evidence>
<dbReference type="Gene3D" id="3.20.20.80">
    <property type="entry name" value="Glycosidases"/>
    <property type="match status" value="1"/>
</dbReference>
<dbReference type="EMBL" id="CABDVU010000001">
    <property type="protein sequence ID" value="VTN11603.1"/>
    <property type="molecule type" value="Genomic_DNA"/>
</dbReference>
<dbReference type="PANTHER" id="PTHR10353">
    <property type="entry name" value="GLYCOSYL HYDROLASE"/>
    <property type="match status" value="1"/>
</dbReference>
<dbReference type="AlphaFoldDB" id="A0A4U9D720"/>
<evidence type="ECO:0000256" key="3">
    <source>
        <dbReference type="SAM" id="MobiDB-lite"/>
    </source>
</evidence>
<keyword evidence="1 4" id="KW-0326">Glycosidase</keyword>
<dbReference type="GO" id="GO:0005829">
    <property type="term" value="C:cytosol"/>
    <property type="evidence" value="ECO:0007669"/>
    <property type="project" value="TreeGrafter"/>
</dbReference>
<dbReference type="InterPro" id="IPR001360">
    <property type="entry name" value="Glyco_hydro_1"/>
</dbReference>
<protein>
    <submittedName>
        <fullName evidence="4">6-phospho-beta-glucosidase BglA</fullName>
        <ecNumber evidence="4">3.2.1.86</ecNumber>
    </submittedName>
</protein>
<keyword evidence="4" id="KW-0378">Hydrolase</keyword>
<evidence type="ECO:0000256" key="2">
    <source>
        <dbReference type="RuleBase" id="RU003690"/>
    </source>
</evidence>
<comment type="similarity">
    <text evidence="2">Belongs to the glycosyl hydrolase 1 family.</text>
</comment>
<dbReference type="InterPro" id="IPR017853">
    <property type="entry name" value="GH"/>
</dbReference>
<accession>A0A4U9D720</accession>
<reference evidence="4 5" key="1">
    <citation type="submission" date="2019-04" db="EMBL/GenBank/DDBJ databases">
        <authorList>
            <consortium name="Pathogen Informatics"/>
        </authorList>
    </citation>
    <scope>NUCLEOTIDE SEQUENCE [LARGE SCALE GENOMIC DNA]</scope>
    <source>
        <strain evidence="4 5">NCTC9185</strain>
    </source>
</reference>
<gene>
    <name evidence="4" type="primary">bglA_2</name>
    <name evidence="4" type="ORF">NCTC9185_03560</name>
</gene>